<organism evidence="4 5">
    <name type="scientific">Caldicellulosiruptor acetigenus 6A</name>
    <dbReference type="NCBI Taxonomy" id="632516"/>
    <lineage>
        <taxon>Bacteria</taxon>
        <taxon>Bacillati</taxon>
        <taxon>Bacillota</taxon>
        <taxon>Bacillota incertae sedis</taxon>
        <taxon>Caldicellulosiruptorales</taxon>
        <taxon>Caldicellulosiruptoraceae</taxon>
        <taxon>Caldicellulosiruptor</taxon>
    </lineage>
</organism>
<gene>
    <name evidence="4" type="ORF">Calla_2428</name>
</gene>
<sequence>MENVKSLHTTKMLVLSALFTAIVAVCAQVSIPIGPVPFTLQVLAIFLASLVLPPKYAFLSLLVYDLLGAVGVPVFAGFTGGLSKFVGPTGGYLMAFPIAAFVTSYINTKKPIKNEAANASVALILGLAIIYIFGFLYLSWAAHMTLKKAFAAGVLPFIIPDIIKLAIAYLLASFLKSRKVLSIVQN</sequence>
<dbReference type="AlphaFoldDB" id="G2PYN5"/>
<feature type="transmembrane region" description="Helical" evidence="3">
    <location>
        <begin position="89"/>
        <end position="107"/>
    </location>
</feature>
<name>G2PYN5_9FIRM</name>
<comment type="subcellular location">
    <subcellularLocation>
        <location evidence="2">Cell membrane</location>
        <topology evidence="2">Multi-pass membrane protein</topology>
    </subcellularLocation>
</comment>
<evidence type="ECO:0000256" key="3">
    <source>
        <dbReference type="SAM" id="Phobius"/>
    </source>
</evidence>
<dbReference type="InterPro" id="IPR003784">
    <property type="entry name" value="BioY"/>
</dbReference>
<feature type="transmembrane region" description="Helical" evidence="3">
    <location>
        <begin position="119"/>
        <end position="138"/>
    </location>
</feature>
<evidence type="ECO:0000313" key="4">
    <source>
        <dbReference type="EMBL" id="AEM74954.1"/>
    </source>
</evidence>
<keyword evidence="2 3" id="KW-0472">Membrane</keyword>
<dbReference type="PANTHER" id="PTHR34295">
    <property type="entry name" value="BIOTIN TRANSPORTER BIOY"/>
    <property type="match status" value="1"/>
</dbReference>
<reference evidence="4 5" key="1">
    <citation type="submission" date="2011-08" db="EMBL/GenBank/DDBJ databases">
        <title>Complete sequence of Caldicellulosiruptor lactoaceticus 6A.</title>
        <authorList>
            <consortium name="US DOE Joint Genome Institute"/>
            <person name="Lucas S."/>
            <person name="Han J."/>
            <person name="Lapidus A."/>
            <person name="Cheng J.-F."/>
            <person name="Goodwin L."/>
            <person name="Pitluck S."/>
            <person name="Peters L."/>
            <person name="Davenport K."/>
            <person name="Detter J.C."/>
            <person name="Han C."/>
            <person name="Tapia R."/>
            <person name="Land M."/>
            <person name="Hauser L."/>
            <person name="Kyrpides N."/>
            <person name="Ivanova N."/>
            <person name="Ovchinnikova G."/>
            <person name="Pagani I."/>
            <person name="Blumer-Schuette S.E."/>
            <person name="Kelly R.M."/>
            <person name="Woyke T."/>
        </authorList>
    </citation>
    <scope>NUCLEOTIDE SEQUENCE [LARGE SCALE GENOMIC DNA]</scope>
    <source>
        <strain evidence="4 5">6A</strain>
    </source>
</reference>
<feature type="transmembrane region" description="Helical" evidence="3">
    <location>
        <begin position="150"/>
        <end position="172"/>
    </location>
</feature>
<protein>
    <recommendedName>
        <fullName evidence="2">Biotin transporter</fullName>
    </recommendedName>
</protein>
<feature type="transmembrane region" description="Helical" evidence="3">
    <location>
        <begin position="37"/>
        <end position="54"/>
    </location>
</feature>
<dbReference type="Gene3D" id="1.10.1760.20">
    <property type="match status" value="1"/>
</dbReference>
<dbReference type="Proteomes" id="UP000009257">
    <property type="component" value="Chromosome"/>
</dbReference>
<comment type="similarity">
    <text evidence="1 2">Belongs to the BioY family.</text>
</comment>
<dbReference type="RefSeq" id="WP_014043401.1">
    <property type="nucleotide sequence ID" value="NC_015949.1"/>
</dbReference>
<dbReference type="HOGENOM" id="CLU_077931_3_0_9"/>
<feature type="transmembrane region" description="Helical" evidence="3">
    <location>
        <begin position="61"/>
        <end position="83"/>
    </location>
</feature>
<keyword evidence="3" id="KW-0812">Transmembrane</keyword>
<dbReference type="Pfam" id="PF02632">
    <property type="entry name" value="BioY"/>
    <property type="match status" value="1"/>
</dbReference>
<dbReference type="PANTHER" id="PTHR34295:SF1">
    <property type="entry name" value="BIOTIN TRANSPORTER BIOY"/>
    <property type="match status" value="1"/>
</dbReference>
<dbReference type="KEGG" id="clc:Calla_2428"/>
<dbReference type="EMBL" id="CP003001">
    <property type="protein sequence ID" value="AEM74954.1"/>
    <property type="molecule type" value="Genomic_DNA"/>
</dbReference>
<evidence type="ECO:0000256" key="1">
    <source>
        <dbReference type="ARBA" id="ARBA00010692"/>
    </source>
</evidence>
<dbReference type="GO" id="GO:0005886">
    <property type="term" value="C:plasma membrane"/>
    <property type="evidence" value="ECO:0007669"/>
    <property type="project" value="UniProtKB-SubCell"/>
</dbReference>
<proteinExistence type="inferred from homology"/>
<keyword evidence="2" id="KW-1003">Cell membrane</keyword>
<keyword evidence="3" id="KW-1133">Transmembrane helix</keyword>
<evidence type="ECO:0000313" key="5">
    <source>
        <dbReference type="Proteomes" id="UP000009257"/>
    </source>
</evidence>
<evidence type="ECO:0000256" key="2">
    <source>
        <dbReference type="PIRNR" id="PIRNR016661"/>
    </source>
</evidence>
<accession>G2PYN5</accession>
<dbReference type="GO" id="GO:0015225">
    <property type="term" value="F:biotin transmembrane transporter activity"/>
    <property type="evidence" value="ECO:0007669"/>
    <property type="project" value="UniProtKB-UniRule"/>
</dbReference>
<keyword evidence="2" id="KW-0813">Transport</keyword>
<dbReference type="PIRSF" id="PIRSF016661">
    <property type="entry name" value="BioY"/>
    <property type="match status" value="1"/>
</dbReference>